<name>A0ACC2S926_9FUNG</name>
<evidence type="ECO:0000313" key="1">
    <source>
        <dbReference type="EMBL" id="KAJ9058626.1"/>
    </source>
</evidence>
<sequence>MHPINVFLVAVSSAMPVKRPTQTIPYAGYMYPYRPIPTSMYDQPHGVIPWIVRPVASEVPLETNVYGQGYRVPDGRSYQTAFSINGPGVAGGGRSGMYSVDNGKGKSARGNSYAMLVRSSPVIDGKKVGMQTKLVSSIKEQKLASPLGGTRSSSFSSSFSTISG</sequence>
<keyword evidence="2" id="KW-1185">Reference proteome</keyword>
<protein>
    <submittedName>
        <fullName evidence="1">Uncharacterized protein</fullName>
    </submittedName>
</protein>
<reference evidence="1" key="1">
    <citation type="submission" date="2022-04" db="EMBL/GenBank/DDBJ databases">
        <title>Genome of the entomopathogenic fungus Entomophthora muscae.</title>
        <authorList>
            <person name="Elya C."/>
            <person name="Lovett B.R."/>
            <person name="Lee E."/>
            <person name="Macias A.M."/>
            <person name="Hajek A.E."/>
            <person name="De Bivort B.L."/>
            <person name="Kasson M.T."/>
            <person name="De Fine Licht H.H."/>
            <person name="Stajich J.E."/>
        </authorList>
    </citation>
    <scope>NUCLEOTIDE SEQUENCE</scope>
    <source>
        <strain evidence="1">Berkeley</strain>
    </source>
</reference>
<dbReference type="Proteomes" id="UP001165960">
    <property type="component" value="Unassembled WGS sequence"/>
</dbReference>
<dbReference type="EMBL" id="QTSX02005714">
    <property type="protein sequence ID" value="KAJ9058626.1"/>
    <property type="molecule type" value="Genomic_DNA"/>
</dbReference>
<proteinExistence type="predicted"/>
<comment type="caution">
    <text evidence="1">The sequence shown here is derived from an EMBL/GenBank/DDBJ whole genome shotgun (WGS) entry which is preliminary data.</text>
</comment>
<evidence type="ECO:0000313" key="2">
    <source>
        <dbReference type="Proteomes" id="UP001165960"/>
    </source>
</evidence>
<accession>A0ACC2S926</accession>
<gene>
    <name evidence="1" type="ORF">DSO57_1010419</name>
</gene>
<organism evidence="1 2">
    <name type="scientific">Entomophthora muscae</name>
    <dbReference type="NCBI Taxonomy" id="34485"/>
    <lineage>
        <taxon>Eukaryota</taxon>
        <taxon>Fungi</taxon>
        <taxon>Fungi incertae sedis</taxon>
        <taxon>Zoopagomycota</taxon>
        <taxon>Entomophthoromycotina</taxon>
        <taxon>Entomophthoromycetes</taxon>
        <taxon>Entomophthorales</taxon>
        <taxon>Entomophthoraceae</taxon>
        <taxon>Entomophthora</taxon>
    </lineage>
</organism>